<dbReference type="InterPro" id="IPR036633">
    <property type="entry name" value="Prn/Lys/Arg_de-COase_C_sf"/>
</dbReference>
<proteinExistence type="inferred from homology"/>
<dbReference type="AlphaFoldDB" id="A0AAW9C9S6"/>
<dbReference type="InterPro" id="IPR011193">
    <property type="entry name" value="Orn/lys/arg_de-COase"/>
</dbReference>
<dbReference type="PANTHER" id="PTHR45229">
    <property type="entry name" value="CONSTITUTIVE ORNITHINE DECARBOXYLASE"/>
    <property type="match status" value="1"/>
</dbReference>
<organism evidence="8 9">
    <name type="scientific">Kluyvera cryocrescens</name>
    <name type="common">Kluyvera citrophila</name>
    <dbReference type="NCBI Taxonomy" id="580"/>
    <lineage>
        <taxon>Bacteria</taxon>
        <taxon>Pseudomonadati</taxon>
        <taxon>Pseudomonadota</taxon>
        <taxon>Gammaproteobacteria</taxon>
        <taxon>Enterobacterales</taxon>
        <taxon>Enterobacteriaceae</taxon>
        <taxon>Kluyvera</taxon>
    </lineage>
</organism>
<comment type="cofactor">
    <cofactor evidence="1">
        <name>pyridoxal 5'-phosphate</name>
        <dbReference type="ChEBI" id="CHEBI:597326"/>
    </cofactor>
</comment>
<evidence type="ECO:0000256" key="5">
    <source>
        <dbReference type="ARBA" id="ARBA00023239"/>
    </source>
</evidence>
<dbReference type="GO" id="GO:0030170">
    <property type="term" value="F:pyridoxal phosphate binding"/>
    <property type="evidence" value="ECO:0007669"/>
    <property type="project" value="TreeGrafter"/>
</dbReference>
<dbReference type="PROSITE" id="PS00703">
    <property type="entry name" value="OKR_DC_1"/>
    <property type="match status" value="1"/>
</dbReference>
<dbReference type="InterPro" id="IPR000310">
    <property type="entry name" value="Orn/Lys/Arg_deCO2ase_major_dom"/>
</dbReference>
<comment type="caution">
    <text evidence="8">The sequence shown here is derived from an EMBL/GenBank/DDBJ whole genome shotgun (WGS) entry which is preliminary data.</text>
</comment>
<sequence>MEVHGERLITLKALIVHNSTSHVSVVNDSITTLINEMNSKGITTVLADSADGATAVIHNDATIELVILDWVINEDEQHNESAKKVIESLRSKSQIVPLFLLLDNRQGENLTHEIMRETDELIWIQEDTPFFLAGRAHSAILSYRQKTVPPLTRAIFEFAQKYEYSWHTPGHAGGTAFMKSAVGRAFHDYFGENLLRSDLSISVGELGSLLDHSGPIGESEKFCAKVFGADRAYTVTNGSSMSNRVIMMSSVARGDYALCDRNAHKSTEQALTMTGVVPTYLMPSRNYLGIIGPVYASTLSASEVKKAIACNPLATDKKQKPLHAIITNSTYDGLTYHVPTVVKQLDASVDRIHFDEAWYGYARFNPLYAERFGMYGEAEDYPKNLPTIFTTTSTHKLLAALSQASLIGVRDGRNPVPHSRFNESYMMHASTSPLYPIIMANEVSAEMMRGQSGKYLTTESITEAVRFRKAVRRIRRELQDNQDWFFSTWNADFVTDPDSGKTVSFEDAPLSLLVNDPRCWELRADDKWHGFQGIEDGYCMLDPIKVSVVMPGMAIDGSLEAMGIPAVLVTAFLSQRGIQVEKTTDFTILFLFSLGITKGKYGTLLNALLKFKDAYDANVPVEQLLYTQESDCPAVYKGKGLKTLADEMFTFFKDTGLTHVQAEAFTTLPEPVMTPADAYVKLVHNDIQTVSVDNLYNCILATGVVPYPPGIPMLMPGESAGGKGSPYIRYLKILQQWDQRFPGFAHDIHGIENENGIYYVQCLKTSK</sequence>
<evidence type="ECO:0000313" key="9">
    <source>
        <dbReference type="Proteomes" id="UP001276300"/>
    </source>
</evidence>
<evidence type="ECO:0000313" key="8">
    <source>
        <dbReference type="EMBL" id="MDW3778562.1"/>
    </source>
</evidence>
<dbReference type="InterPro" id="IPR008286">
    <property type="entry name" value="Prn/Lys/Arg_de-COase_C"/>
</dbReference>
<dbReference type="Gene3D" id="3.40.640.10">
    <property type="entry name" value="Type I PLP-dependent aspartate aminotransferase-like (Major domain)"/>
    <property type="match status" value="1"/>
</dbReference>
<dbReference type="Gene3D" id="3.90.100.10">
    <property type="entry name" value="Orn/Lys/Arg decarboxylase, C-terminal domain"/>
    <property type="match status" value="1"/>
</dbReference>
<evidence type="ECO:0000256" key="4">
    <source>
        <dbReference type="ARBA" id="ARBA00022898"/>
    </source>
</evidence>
<dbReference type="Gene3D" id="3.40.50.2300">
    <property type="match status" value="1"/>
</dbReference>
<dbReference type="SUPFAM" id="SSF53383">
    <property type="entry name" value="PLP-dependent transferases"/>
    <property type="match status" value="1"/>
</dbReference>
<dbReference type="RefSeq" id="WP_318242862.1">
    <property type="nucleotide sequence ID" value="NZ_JAUEQX010000015.1"/>
</dbReference>
<keyword evidence="5" id="KW-0456">Lyase</keyword>
<evidence type="ECO:0000256" key="3">
    <source>
        <dbReference type="ARBA" id="ARBA00022793"/>
    </source>
</evidence>
<gene>
    <name evidence="8" type="ORF">QWU01_17270</name>
</gene>
<dbReference type="GO" id="GO:0008792">
    <property type="term" value="F:arginine decarboxylase activity"/>
    <property type="evidence" value="ECO:0007669"/>
    <property type="project" value="TreeGrafter"/>
</dbReference>
<dbReference type="InterPro" id="IPR015421">
    <property type="entry name" value="PyrdxlP-dep_Trfase_major"/>
</dbReference>
<dbReference type="Pfam" id="PF01276">
    <property type="entry name" value="OKR_DC_1"/>
    <property type="match status" value="1"/>
</dbReference>
<accession>A0AAW9C9S6</accession>
<dbReference type="InterPro" id="IPR005308">
    <property type="entry name" value="OKR_de-COase_N"/>
</dbReference>
<dbReference type="Pfam" id="PF03711">
    <property type="entry name" value="OKR_DC_1_C"/>
    <property type="match status" value="1"/>
</dbReference>
<dbReference type="GO" id="GO:0006527">
    <property type="term" value="P:L-arginine catabolic process"/>
    <property type="evidence" value="ECO:0007669"/>
    <property type="project" value="TreeGrafter"/>
</dbReference>
<dbReference type="Gene3D" id="3.90.1150.10">
    <property type="entry name" value="Aspartate Aminotransferase, domain 1"/>
    <property type="match status" value="1"/>
</dbReference>
<evidence type="ECO:0000256" key="2">
    <source>
        <dbReference type="ARBA" id="ARBA00010671"/>
    </source>
</evidence>
<dbReference type="PIRSF" id="PIRSF009393">
    <property type="entry name" value="Orn_decarb"/>
    <property type="match status" value="1"/>
</dbReference>
<dbReference type="GO" id="GO:0005829">
    <property type="term" value="C:cytosol"/>
    <property type="evidence" value="ECO:0007669"/>
    <property type="project" value="TreeGrafter"/>
</dbReference>
<reference evidence="8" key="1">
    <citation type="journal article" date="2023" name="J Glob Antimicrob Resist">
        <title>Emergence of NDM-1 and KPC-3 carbapenemases in Kluyvera cryocrescens: Investigating genetic heterogeneity and acquisition routes of blaNDM-1 in Enterobacterales species in Portugal.</title>
        <authorList>
            <person name="Loiodice M."/>
            <person name="Ribeiro M."/>
            <person name="Peixe L."/>
            <person name="Novais A."/>
        </authorList>
    </citation>
    <scope>NUCLEOTIDE SEQUENCE</scope>
    <source>
        <strain evidence="8">K629</strain>
    </source>
</reference>
<dbReference type="Proteomes" id="UP001276300">
    <property type="component" value="Unassembled WGS sequence"/>
</dbReference>
<evidence type="ECO:0000259" key="7">
    <source>
        <dbReference type="PROSITE" id="PS00703"/>
    </source>
</evidence>
<evidence type="ECO:0000256" key="1">
    <source>
        <dbReference type="ARBA" id="ARBA00001933"/>
    </source>
</evidence>
<dbReference type="Pfam" id="PF03709">
    <property type="entry name" value="OKR_DC_1_N"/>
    <property type="match status" value="1"/>
</dbReference>
<evidence type="ECO:0000256" key="6">
    <source>
        <dbReference type="PIRSR" id="PIRSR009393-1"/>
    </source>
</evidence>
<dbReference type="EMBL" id="JAUEQX010000015">
    <property type="protein sequence ID" value="MDW3778562.1"/>
    <property type="molecule type" value="Genomic_DNA"/>
</dbReference>
<comment type="similarity">
    <text evidence="2">Belongs to the Orn/Lys/Arg decarboxylase class-I family.</text>
</comment>
<dbReference type="InterPro" id="IPR015422">
    <property type="entry name" value="PyrdxlP-dep_Trfase_small"/>
</dbReference>
<protein>
    <submittedName>
        <fullName evidence="8">Orn/Lys/Arg decarboxylase N-terminal domain-containing protein</fullName>
    </submittedName>
</protein>
<keyword evidence="3" id="KW-0210">Decarboxylase</keyword>
<dbReference type="InterPro" id="IPR015424">
    <property type="entry name" value="PyrdxlP-dep_Trfase"/>
</dbReference>
<dbReference type="SUPFAM" id="SSF55904">
    <property type="entry name" value="Ornithine decarboxylase C-terminal domain"/>
    <property type="match status" value="1"/>
</dbReference>
<feature type="domain" description="Orn/Lys/Arg decarboxylases family 1 pyridoxal-P attachment site" evidence="7">
    <location>
        <begin position="391"/>
        <end position="405"/>
    </location>
</feature>
<name>A0AAW9C9S6_KLUCR</name>
<keyword evidence="4 6" id="KW-0663">Pyridoxal phosphate</keyword>
<feature type="modified residue" description="N6-(pyridoxal phosphate)lysine" evidence="6">
    <location>
        <position position="396"/>
    </location>
</feature>
<dbReference type="PANTHER" id="PTHR45229:SF3">
    <property type="entry name" value="BIODEGRADATIVE ARGININE DECARBOXYLASE"/>
    <property type="match status" value="1"/>
</dbReference>